<proteinExistence type="predicted"/>
<organism evidence="1 2">
    <name type="scientific">Candidatus Kaiserbacteria bacterium RIFCSPHIGHO2_01_FULL_55_17</name>
    <dbReference type="NCBI Taxonomy" id="1798484"/>
    <lineage>
        <taxon>Bacteria</taxon>
        <taxon>Candidatus Kaiseribacteriota</taxon>
    </lineage>
</organism>
<evidence type="ECO:0000313" key="1">
    <source>
        <dbReference type="EMBL" id="OGG57933.1"/>
    </source>
</evidence>
<gene>
    <name evidence="1" type="ORF">A2853_03335</name>
</gene>
<name>A0A1F6D900_9BACT</name>
<dbReference type="Proteomes" id="UP000177958">
    <property type="component" value="Unassembled WGS sequence"/>
</dbReference>
<dbReference type="EMBL" id="MFKX01000008">
    <property type="protein sequence ID" value="OGG57933.1"/>
    <property type="molecule type" value="Genomic_DNA"/>
</dbReference>
<evidence type="ECO:0000313" key="2">
    <source>
        <dbReference type="Proteomes" id="UP000177958"/>
    </source>
</evidence>
<accession>A0A1F6D900</accession>
<reference evidence="1 2" key="1">
    <citation type="journal article" date="2016" name="Nat. Commun.">
        <title>Thousands of microbial genomes shed light on interconnected biogeochemical processes in an aquifer system.</title>
        <authorList>
            <person name="Anantharaman K."/>
            <person name="Brown C.T."/>
            <person name="Hug L.A."/>
            <person name="Sharon I."/>
            <person name="Castelle C.J."/>
            <person name="Probst A.J."/>
            <person name="Thomas B.C."/>
            <person name="Singh A."/>
            <person name="Wilkins M.J."/>
            <person name="Karaoz U."/>
            <person name="Brodie E.L."/>
            <person name="Williams K.H."/>
            <person name="Hubbard S.S."/>
            <person name="Banfield J.F."/>
        </authorList>
    </citation>
    <scope>NUCLEOTIDE SEQUENCE [LARGE SCALE GENOMIC DNA]</scope>
</reference>
<sequence>MNTFDCKGTGTEKGGIGDAKGFMDALKGVMGMLQQAMQSKQQQQQQPQPQPLTGTQGCTAYYQVTAPSADPCAYYVPPTSQSLLTTGVDTSTSNALLDALNSGGQSLSVSEQLLGTIGSGLPQQTQTQTQGTPTGTNAAPVNPNLANQAVNLSGTRGDIVVTDSGATIVAQARDPQANTEVAGFYGSDTFGAKPQGIVAGMCQNRPWAGSIVSYVIPPSFFDSLCAWRGYQVGTPAPPAQPVIQQTTFAPTPTPTTSAPTTVSTVAPQVDIWAVPAKVPLGTRTSVFWNSAGVASCTISSPDGSFNENTLSGGAATVPLSGPTTFTISCLTAGGTPVTDYVTVQLSI</sequence>
<comment type="caution">
    <text evidence="1">The sequence shown here is derived from an EMBL/GenBank/DDBJ whole genome shotgun (WGS) entry which is preliminary data.</text>
</comment>
<protein>
    <submittedName>
        <fullName evidence="1">Uncharacterized protein</fullName>
    </submittedName>
</protein>
<dbReference type="AlphaFoldDB" id="A0A1F6D900"/>